<accession>A0A450WXK4</accession>
<sequence length="102" mass="11889">MLDHERIRREGMRWNILLTLGHARPSGCWEELVLDTVQAIHPDTTRLELHRELDHVADLGLIEIEKKPYGRWYAKLNARGTNVVDYTADCPPGIARPTKKYW</sequence>
<organism evidence="1">
    <name type="scientific">Candidatus Kentrum sp. LFY</name>
    <dbReference type="NCBI Taxonomy" id="2126342"/>
    <lineage>
        <taxon>Bacteria</taxon>
        <taxon>Pseudomonadati</taxon>
        <taxon>Pseudomonadota</taxon>
        <taxon>Gammaproteobacteria</taxon>
        <taxon>Candidatus Kentrum</taxon>
    </lineage>
</organism>
<protein>
    <submittedName>
        <fullName evidence="1">Uncharacterized protein</fullName>
    </submittedName>
</protein>
<name>A0A450WXK4_9GAMM</name>
<reference evidence="1" key="1">
    <citation type="submission" date="2019-02" db="EMBL/GenBank/DDBJ databases">
        <authorList>
            <person name="Gruber-Vodicka R. H."/>
            <person name="Seah K. B. B."/>
        </authorList>
    </citation>
    <scope>NUCLEOTIDE SEQUENCE</scope>
    <source>
        <strain evidence="1">BECK_BY7</strain>
    </source>
</reference>
<dbReference type="EMBL" id="CAADFN010000102">
    <property type="protein sequence ID" value="VFK21753.1"/>
    <property type="molecule type" value="Genomic_DNA"/>
</dbReference>
<dbReference type="AlphaFoldDB" id="A0A450WXK4"/>
<proteinExistence type="predicted"/>
<gene>
    <name evidence="1" type="ORF">BECKLFY1418C_GA0070996_110211</name>
</gene>
<evidence type="ECO:0000313" key="1">
    <source>
        <dbReference type="EMBL" id="VFK21753.1"/>
    </source>
</evidence>